<dbReference type="Proteomes" id="UP000176493">
    <property type="component" value="Unassembled WGS sequence"/>
</dbReference>
<evidence type="ECO:0000313" key="1">
    <source>
        <dbReference type="EMBL" id="OHA23180.1"/>
    </source>
</evidence>
<protein>
    <submittedName>
        <fullName evidence="1">Uncharacterized protein</fullName>
    </submittedName>
</protein>
<evidence type="ECO:0000313" key="2">
    <source>
        <dbReference type="Proteomes" id="UP000176493"/>
    </source>
</evidence>
<sequence>MKDPGSTNYMYWRKDYRGYGCLTSGTNQQYGFYATLENPSAQDQATISDSFDICVKNTWGMNYKVGN</sequence>
<organism evidence="1 2">
    <name type="scientific">Candidatus Taylorbacteria bacterium RIFCSPHIGHO2_02_49_25</name>
    <dbReference type="NCBI Taxonomy" id="1802305"/>
    <lineage>
        <taxon>Bacteria</taxon>
        <taxon>Candidatus Tayloriibacteriota</taxon>
    </lineage>
</organism>
<comment type="caution">
    <text evidence="1">The sequence shown here is derived from an EMBL/GenBank/DDBJ whole genome shotgun (WGS) entry which is preliminary data.</text>
</comment>
<dbReference type="EMBL" id="MHRJ01000014">
    <property type="protein sequence ID" value="OHA23180.1"/>
    <property type="molecule type" value="Genomic_DNA"/>
</dbReference>
<dbReference type="AlphaFoldDB" id="A0A1G2MGZ7"/>
<name>A0A1G2MGZ7_9BACT</name>
<reference evidence="1 2" key="1">
    <citation type="journal article" date="2016" name="Nat. Commun.">
        <title>Thousands of microbial genomes shed light on interconnected biogeochemical processes in an aquifer system.</title>
        <authorList>
            <person name="Anantharaman K."/>
            <person name="Brown C.T."/>
            <person name="Hug L.A."/>
            <person name="Sharon I."/>
            <person name="Castelle C.J."/>
            <person name="Probst A.J."/>
            <person name="Thomas B.C."/>
            <person name="Singh A."/>
            <person name="Wilkins M.J."/>
            <person name="Karaoz U."/>
            <person name="Brodie E.L."/>
            <person name="Williams K.H."/>
            <person name="Hubbard S.S."/>
            <person name="Banfield J.F."/>
        </authorList>
    </citation>
    <scope>NUCLEOTIDE SEQUENCE [LARGE SCALE GENOMIC DNA]</scope>
</reference>
<accession>A0A1G2MGZ7</accession>
<gene>
    <name evidence="1" type="ORF">A2W52_04720</name>
</gene>
<proteinExistence type="predicted"/>